<evidence type="ECO:0000313" key="3">
    <source>
        <dbReference type="EMBL" id="KGF72943.1"/>
    </source>
</evidence>
<comment type="caution">
    <text evidence="3">The sequence shown here is derived from an EMBL/GenBank/DDBJ whole genome shotgun (WGS) entry which is preliminary data.</text>
</comment>
<dbReference type="Pfam" id="PF07963">
    <property type="entry name" value="N_methyl"/>
    <property type="match status" value="1"/>
</dbReference>
<dbReference type="PROSITE" id="PS00409">
    <property type="entry name" value="PROKAR_NTER_METHYL"/>
    <property type="match status" value="1"/>
</dbReference>
<dbReference type="Proteomes" id="UP000030170">
    <property type="component" value="Unassembled WGS sequence"/>
</dbReference>
<feature type="compositionally biased region" description="Polar residues" evidence="1">
    <location>
        <begin position="85"/>
        <end position="98"/>
    </location>
</feature>
<reference evidence="3 4" key="1">
    <citation type="journal article" date="2014" name="Mol. Ecol.">
        <title>Evolution of Synechococcus.</title>
        <authorList>
            <person name="Dvorak P."/>
            <person name="Casamatta D."/>
            <person name="Hasler P."/>
            <person name="Poulickova A."/>
            <person name="Ondrej V."/>
            <person name="Sanges R."/>
        </authorList>
    </citation>
    <scope>NUCLEOTIDE SEQUENCE [LARGE SCALE GENOMIC DNA]</scope>
    <source>
        <strain evidence="3 4">CAUP A 1101</strain>
    </source>
</reference>
<feature type="transmembrane region" description="Helical" evidence="2">
    <location>
        <begin position="12"/>
        <end position="37"/>
    </location>
</feature>
<evidence type="ECO:0008006" key="5">
    <source>
        <dbReference type="Google" id="ProtNLM"/>
    </source>
</evidence>
<gene>
    <name evidence="3" type="ORF">DO97_04455</name>
</gene>
<evidence type="ECO:0000313" key="4">
    <source>
        <dbReference type="Proteomes" id="UP000030170"/>
    </source>
</evidence>
<evidence type="ECO:0000256" key="1">
    <source>
        <dbReference type="SAM" id="MobiDB-lite"/>
    </source>
</evidence>
<keyword evidence="2" id="KW-0472">Membrane</keyword>
<dbReference type="OrthoDB" id="461404at2"/>
<feature type="region of interest" description="Disordered" evidence="1">
    <location>
        <begin position="78"/>
        <end position="100"/>
    </location>
</feature>
<organism evidence="3 4">
    <name type="scientific">Neosynechococcus sphagnicola sy1</name>
    <dbReference type="NCBI Taxonomy" id="1497020"/>
    <lineage>
        <taxon>Bacteria</taxon>
        <taxon>Bacillati</taxon>
        <taxon>Cyanobacteriota</taxon>
        <taxon>Cyanophyceae</taxon>
        <taxon>Neosynechococcales</taxon>
        <taxon>Neosynechococcaceae</taxon>
        <taxon>Neosynechococcus</taxon>
    </lineage>
</organism>
<dbReference type="STRING" id="1497020.DO97_04455"/>
<sequence>MQRIPSRRSEAGFTLIEALIATFILGIVGLTLFPAIAMTVMTRGQNQKAELALQVAQGEVNRIRLLVERGDLTYSELNPQLPPIASQTTPQSVPAPSGTTSTLTYLDTTCLPASTSTSWCMVKHPVSGDIVLGIQTFRVNTVTDSVTSLPMSMSIGVRVYDINALKAGTLESPPVANATLGLSTNQSRIEPGSGGRRPLITLYAPIVRSDFPGNNDTLSPRYSSLKNYCDLEKQRLGLTFTCPTK</sequence>
<dbReference type="RefSeq" id="WP_036532659.1">
    <property type="nucleotide sequence ID" value="NZ_JJML01000017.1"/>
</dbReference>
<accession>A0A098TQ40</accession>
<evidence type="ECO:0000256" key="2">
    <source>
        <dbReference type="SAM" id="Phobius"/>
    </source>
</evidence>
<keyword evidence="2" id="KW-1133">Transmembrane helix</keyword>
<proteinExistence type="predicted"/>
<dbReference type="InterPro" id="IPR012902">
    <property type="entry name" value="N_methyl_site"/>
</dbReference>
<keyword evidence="2" id="KW-0812">Transmembrane</keyword>
<name>A0A098TQ40_9CYAN</name>
<dbReference type="AlphaFoldDB" id="A0A098TQ40"/>
<protein>
    <recommendedName>
        <fullName evidence="5">Type II secretion system protein</fullName>
    </recommendedName>
</protein>
<keyword evidence="4" id="KW-1185">Reference proteome</keyword>
<dbReference type="EMBL" id="JJML01000017">
    <property type="protein sequence ID" value="KGF72943.1"/>
    <property type="molecule type" value="Genomic_DNA"/>
</dbReference>